<accession>A0A8C5CI21</accession>
<protein>
    <submittedName>
        <fullName evidence="1">Uncharacterized protein</fullName>
    </submittedName>
</protein>
<evidence type="ECO:0000313" key="1">
    <source>
        <dbReference type="Ensembl" id="ENSGMOP00000060462.1"/>
    </source>
</evidence>
<keyword evidence="2" id="KW-1185">Reference proteome</keyword>
<dbReference type="Ensembl" id="ENSGMOT00000054330.1">
    <property type="protein sequence ID" value="ENSGMOP00000060462.1"/>
    <property type="gene ID" value="ENSGMOG00000032009.1"/>
</dbReference>
<sequence length="97" mass="11005">MGVKGLCSLLEDYSQIYQNIHLRDSKLLVDGNNLAYWLYFTSNLDQNHARTSPHGPSGGCCTGCCWARRARWRSGTGSVWSSSVSRCNHWSKEPLRR</sequence>
<reference evidence="1" key="2">
    <citation type="submission" date="2025-09" db="UniProtKB">
        <authorList>
            <consortium name="Ensembl"/>
        </authorList>
    </citation>
    <scope>IDENTIFICATION</scope>
</reference>
<proteinExistence type="predicted"/>
<reference evidence="1" key="1">
    <citation type="submission" date="2025-08" db="UniProtKB">
        <authorList>
            <consortium name="Ensembl"/>
        </authorList>
    </citation>
    <scope>IDENTIFICATION</scope>
</reference>
<dbReference type="GeneTree" id="ENSGT01030000240065"/>
<dbReference type="AlphaFoldDB" id="A0A8C5CI21"/>
<organism evidence="1 2">
    <name type="scientific">Gadus morhua</name>
    <name type="common">Atlantic cod</name>
    <dbReference type="NCBI Taxonomy" id="8049"/>
    <lineage>
        <taxon>Eukaryota</taxon>
        <taxon>Metazoa</taxon>
        <taxon>Chordata</taxon>
        <taxon>Craniata</taxon>
        <taxon>Vertebrata</taxon>
        <taxon>Euteleostomi</taxon>
        <taxon>Actinopterygii</taxon>
        <taxon>Neopterygii</taxon>
        <taxon>Teleostei</taxon>
        <taxon>Neoteleostei</taxon>
        <taxon>Acanthomorphata</taxon>
        <taxon>Zeiogadaria</taxon>
        <taxon>Gadariae</taxon>
        <taxon>Gadiformes</taxon>
        <taxon>Gadoidei</taxon>
        <taxon>Gadidae</taxon>
        <taxon>Gadus</taxon>
    </lineage>
</organism>
<dbReference type="Proteomes" id="UP000694546">
    <property type="component" value="Chromosome 6"/>
</dbReference>
<name>A0A8C5CI21_GADMO</name>
<evidence type="ECO:0000313" key="2">
    <source>
        <dbReference type="Proteomes" id="UP000694546"/>
    </source>
</evidence>